<proteinExistence type="predicted"/>
<dbReference type="InterPro" id="IPR015797">
    <property type="entry name" value="NUDIX_hydrolase-like_dom_sf"/>
</dbReference>
<dbReference type="AlphaFoldDB" id="A0A845AJD5"/>
<feature type="domain" description="Nudix hydrolase" evidence="3">
    <location>
        <begin position="29"/>
        <end position="154"/>
    </location>
</feature>
<accession>A0A845AJD5</accession>
<reference evidence="4 6" key="1">
    <citation type="submission" date="2019-12" db="EMBL/GenBank/DDBJ databases">
        <title>Genomic-based taxomic classification of the family Erythrobacteraceae.</title>
        <authorList>
            <person name="Xu L."/>
        </authorList>
    </citation>
    <scope>NUCLEOTIDE SEQUENCE [LARGE SCALE GENOMIC DNA]</scope>
    <source>
        <strain evidence="4 6">JCM 16677</strain>
    </source>
</reference>
<protein>
    <submittedName>
        <fullName evidence="4">NUDIX domain-containing protein</fullName>
    </submittedName>
</protein>
<comment type="cofactor">
    <cofactor evidence="1">
        <name>Mg(2+)</name>
        <dbReference type="ChEBI" id="CHEBI:18420"/>
    </cofactor>
</comment>
<dbReference type="SUPFAM" id="SSF55811">
    <property type="entry name" value="Nudix"/>
    <property type="match status" value="1"/>
</dbReference>
<evidence type="ECO:0000256" key="2">
    <source>
        <dbReference type="ARBA" id="ARBA00022801"/>
    </source>
</evidence>
<dbReference type="Pfam" id="PF00293">
    <property type="entry name" value="NUDIX"/>
    <property type="match status" value="1"/>
</dbReference>
<dbReference type="PANTHER" id="PTHR43046">
    <property type="entry name" value="GDP-MANNOSE MANNOSYL HYDROLASE"/>
    <property type="match status" value="1"/>
</dbReference>
<comment type="caution">
    <text evidence="4">The sequence shown here is derived from an EMBL/GenBank/DDBJ whole genome shotgun (WGS) entry which is preliminary data.</text>
</comment>
<dbReference type="OrthoDB" id="8480561at2"/>
<dbReference type="Proteomes" id="UP000446786">
    <property type="component" value="Unassembled WGS sequence"/>
</dbReference>
<keyword evidence="6" id="KW-1185">Reference proteome</keyword>
<dbReference type="GO" id="GO:0016787">
    <property type="term" value="F:hydrolase activity"/>
    <property type="evidence" value="ECO:0007669"/>
    <property type="project" value="UniProtKB-KW"/>
</dbReference>
<keyword evidence="2" id="KW-0378">Hydrolase</keyword>
<dbReference type="InterPro" id="IPR000086">
    <property type="entry name" value="NUDIX_hydrolase_dom"/>
</dbReference>
<evidence type="ECO:0000313" key="4">
    <source>
        <dbReference type="EMBL" id="MXP30370.1"/>
    </source>
</evidence>
<evidence type="ECO:0000259" key="3">
    <source>
        <dbReference type="PROSITE" id="PS51462"/>
    </source>
</evidence>
<dbReference type="Gene3D" id="3.90.79.10">
    <property type="entry name" value="Nucleoside Triphosphate Pyrophosphohydrolase"/>
    <property type="match status" value="1"/>
</dbReference>
<dbReference type="EMBL" id="WTYE01000001">
    <property type="protein sequence ID" value="MXP33130.1"/>
    <property type="molecule type" value="Genomic_DNA"/>
</dbReference>
<gene>
    <name evidence="4" type="ORF">GRI94_00875</name>
    <name evidence="5" type="ORF">GRI94_14965</name>
</gene>
<name>A0A845AJD5_9SPHN</name>
<dbReference type="RefSeq" id="WP_160777926.1">
    <property type="nucleotide sequence ID" value="NZ_BAAAZF010000001.1"/>
</dbReference>
<organism evidence="4 6">
    <name type="scientific">Parerythrobacter jejuensis</name>
    <dbReference type="NCBI Taxonomy" id="795812"/>
    <lineage>
        <taxon>Bacteria</taxon>
        <taxon>Pseudomonadati</taxon>
        <taxon>Pseudomonadota</taxon>
        <taxon>Alphaproteobacteria</taxon>
        <taxon>Sphingomonadales</taxon>
        <taxon>Erythrobacteraceae</taxon>
        <taxon>Parerythrobacter</taxon>
    </lineage>
</organism>
<evidence type="ECO:0000313" key="5">
    <source>
        <dbReference type="EMBL" id="MXP33130.1"/>
    </source>
</evidence>
<dbReference type="CDD" id="cd02883">
    <property type="entry name" value="NUDIX_Hydrolase"/>
    <property type="match status" value="1"/>
</dbReference>
<evidence type="ECO:0000256" key="1">
    <source>
        <dbReference type="ARBA" id="ARBA00001946"/>
    </source>
</evidence>
<evidence type="ECO:0000313" key="6">
    <source>
        <dbReference type="Proteomes" id="UP000446786"/>
    </source>
</evidence>
<dbReference type="PROSITE" id="PS51462">
    <property type="entry name" value="NUDIX"/>
    <property type="match status" value="1"/>
</dbReference>
<dbReference type="EMBL" id="WTYE01000001">
    <property type="protein sequence ID" value="MXP30370.1"/>
    <property type="molecule type" value="Genomic_DNA"/>
</dbReference>
<dbReference type="PANTHER" id="PTHR43046:SF14">
    <property type="entry name" value="MUTT_NUDIX FAMILY PROTEIN"/>
    <property type="match status" value="1"/>
</dbReference>
<sequence>MLHLIPRPLARTLLRLAYAVRHRWRMLRKTHLAGVSIIIRDANGQVLLVRHAYGPAVWMLPGGGLSRGEDPAGAARREAREELAIELLDLQECGTMEETISGCPHTSYIFSARAGSEPRQDGREVVDWAFFAPAHIPTDLGRLTRKHLALVPGF</sequence>